<dbReference type="EMBL" id="CAJNOK010009446">
    <property type="protein sequence ID" value="CAF1090189.1"/>
    <property type="molecule type" value="Genomic_DNA"/>
</dbReference>
<comment type="caution">
    <text evidence="1">The sequence shown here is derived from an EMBL/GenBank/DDBJ whole genome shotgun (WGS) entry which is preliminary data.</text>
</comment>
<sequence>MEHDLSFNYETFEFASASASCGLTDNSTCVNDLYAKLEKCYDTLTVRAAQDESNQIKLSINEVDTYLAEIASNQNILQQEMLSIKQKVEEIKFTSYDGMLIWKVTNVLHKIADSQSRRQTSIYSPPFYSSSIG</sequence>
<gene>
    <name evidence="1" type="ORF">OVA965_LOCUS18777</name>
    <name evidence="2" type="ORF">TMI583_LOCUS18792</name>
</gene>
<dbReference type="InterPro" id="IPR008974">
    <property type="entry name" value="TRAF-like"/>
</dbReference>
<evidence type="ECO:0000313" key="1">
    <source>
        <dbReference type="EMBL" id="CAF1090189.1"/>
    </source>
</evidence>
<evidence type="ECO:0000313" key="2">
    <source>
        <dbReference type="EMBL" id="CAF3851950.1"/>
    </source>
</evidence>
<dbReference type="Proteomes" id="UP000677228">
    <property type="component" value="Unassembled WGS sequence"/>
</dbReference>
<dbReference type="EMBL" id="CAJOBA010009465">
    <property type="protein sequence ID" value="CAF3851950.1"/>
    <property type="molecule type" value="Genomic_DNA"/>
</dbReference>
<dbReference type="AlphaFoldDB" id="A0A8S2EA16"/>
<reference evidence="1" key="1">
    <citation type="submission" date="2021-02" db="EMBL/GenBank/DDBJ databases">
        <authorList>
            <person name="Nowell W R."/>
        </authorList>
    </citation>
    <scope>NUCLEOTIDE SEQUENCE</scope>
</reference>
<dbReference type="Proteomes" id="UP000682733">
    <property type="component" value="Unassembled WGS sequence"/>
</dbReference>
<protein>
    <submittedName>
        <fullName evidence="1">Uncharacterized protein</fullName>
    </submittedName>
</protein>
<proteinExistence type="predicted"/>
<organism evidence="1 3">
    <name type="scientific">Didymodactylos carnosus</name>
    <dbReference type="NCBI Taxonomy" id="1234261"/>
    <lineage>
        <taxon>Eukaryota</taxon>
        <taxon>Metazoa</taxon>
        <taxon>Spiralia</taxon>
        <taxon>Gnathifera</taxon>
        <taxon>Rotifera</taxon>
        <taxon>Eurotatoria</taxon>
        <taxon>Bdelloidea</taxon>
        <taxon>Philodinida</taxon>
        <taxon>Philodinidae</taxon>
        <taxon>Didymodactylos</taxon>
    </lineage>
</organism>
<name>A0A8S2EA16_9BILA</name>
<accession>A0A8S2EA16</accession>
<evidence type="ECO:0000313" key="3">
    <source>
        <dbReference type="Proteomes" id="UP000677228"/>
    </source>
</evidence>
<dbReference type="Gene3D" id="2.60.210.10">
    <property type="entry name" value="Apoptosis, Tumor Necrosis Factor Receptor Associated Protein 2, Chain A"/>
    <property type="match status" value="1"/>
</dbReference>